<dbReference type="Pfam" id="PF09001">
    <property type="entry name" value="DUF1890"/>
    <property type="match status" value="1"/>
</dbReference>
<dbReference type="KEGG" id="mol:YLM1_1115"/>
<evidence type="ECO:0000313" key="4">
    <source>
        <dbReference type="Proteomes" id="UP000183442"/>
    </source>
</evidence>
<reference evidence="3" key="2">
    <citation type="submission" date="2016-02" db="EMBL/GenBank/DDBJ databases">
        <title>The draft genome sequence of the rumen methanogen Methanobrevibacter olleyae YLM1.</title>
        <authorList>
            <consortium name="New Zealand Agricultural Greenhouse Gas Research Centre/Pastoral Greenhouse Gas Research Consortium"/>
            <person name="Kelly W.J."/>
            <person name="Li D."/>
            <person name="Lambie S.C."/>
            <person name="Attwood G.T."/>
            <person name="Altermann E."/>
            <person name="Leahy S.C."/>
        </authorList>
    </citation>
    <scope>NUCLEOTIDE SEQUENCE [LARGE SCALE GENOMIC DNA]</scope>
    <source>
        <strain evidence="3">YLM1</strain>
    </source>
</reference>
<dbReference type="STRING" id="294671.YLM1_1115"/>
<dbReference type="Gene3D" id="3.40.50.10160">
    <property type="entry name" value="MTH777-like"/>
    <property type="match status" value="1"/>
</dbReference>
<reference evidence="1 3" key="1">
    <citation type="journal article" date="2016" name="Genome Announc.">
        <title>Draft Genome Sequence of the Rumen Methanogen Methanobrevibacter olleyae YLM1.</title>
        <authorList>
            <person name="Kelly W.J."/>
            <person name="Li D."/>
            <person name="Lambie S.C."/>
            <person name="Cox F."/>
            <person name="Attwood G.T."/>
            <person name="Altermann E."/>
            <person name="Leahy S.C."/>
        </authorList>
    </citation>
    <scope>NUCLEOTIDE SEQUENCE [LARGE SCALE GENOMIC DNA]</scope>
    <source>
        <strain evidence="1 3">YLM1</strain>
    </source>
</reference>
<dbReference type="SUPFAM" id="SSF75181">
    <property type="entry name" value="Hypothetical protein MTH777 (MT0777)"/>
    <property type="match status" value="1"/>
</dbReference>
<dbReference type="PIRSF" id="PIRSF006600">
    <property type="entry name" value="UCP006600"/>
    <property type="match status" value="1"/>
</dbReference>
<evidence type="ECO:0008006" key="5">
    <source>
        <dbReference type="Google" id="ProtNLM"/>
    </source>
</evidence>
<dbReference type="EMBL" id="CP014265">
    <property type="protein sequence ID" value="AMK15672.1"/>
    <property type="molecule type" value="Genomic_DNA"/>
</dbReference>
<dbReference type="Proteomes" id="UP000183442">
    <property type="component" value="Unassembled WGS sequence"/>
</dbReference>
<keyword evidence="3" id="KW-1185">Reference proteome</keyword>
<gene>
    <name evidence="2" type="ORF">SAMN02910297_00298</name>
    <name evidence="1" type="ORF">YLM1_1115</name>
</gene>
<evidence type="ECO:0000313" key="3">
    <source>
        <dbReference type="Proteomes" id="UP000066376"/>
    </source>
</evidence>
<protein>
    <recommendedName>
        <fullName evidence="5">DUF1890 domain-containing protein</fullName>
    </recommendedName>
</protein>
<name>A0A126R0S5_METOL</name>
<dbReference type="Proteomes" id="UP000066376">
    <property type="component" value="Chromosome"/>
</dbReference>
<reference evidence="4" key="3">
    <citation type="submission" date="2016-10" db="EMBL/GenBank/DDBJ databases">
        <authorList>
            <person name="Varghese N."/>
        </authorList>
    </citation>
    <scope>NUCLEOTIDE SEQUENCE [LARGE SCALE GENOMIC DNA]</scope>
    <source>
        <strain evidence="4">DSM 16632</strain>
    </source>
</reference>
<accession>A0A126R0S5</accession>
<dbReference type="AlphaFoldDB" id="A0A126R0S5"/>
<dbReference type="InterPro" id="IPR036608">
    <property type="entry name" value="MTH777-like_sf"/>
</dbReference>
<dbReference type="RefSeq" id="WP_067147097.1">
    <property type="nucleotide sequence ID" value="NZ_CP014265.1"/>
</dbReference>
<sequence>MKALFLLGCPEAPSQTPIALYASYKLSKMGYDVTVSSNPAAGKILDLSDPEGIYVKKRIDIEKCLDEINEGDYDLLVGCVHKDAAATFFITYCHILQCKSLALIFSREADEVAEFADMVESSTDADIIAVRAFHNPNPIKVKFDKYLKTLEEQLSNHE</sequence>
<organism evidence="1 3">
    <name type="scientific">Methanobrevibacter olleyae</name>
    <dbReference type="NCBI Taxonomy" id="294671"/>
    <lineage>
        <taxon>Archaea</taxon>
        <taxon>Methanobacteriati</taxon>
        <taxon>Methanobacteriota</taxon>
        <taxon>Methanomada group</taxon>
        <taxon>Methanobacteria</taxon>
        <taxon>Methanobacteriales</taxon>
        <taxon>Methanobacteriaceae</taxon>
        <taxon>Methanobrevibacter</taxon>
    </lineage>
</organism>
<dbReference type="OrthoDB" id="144859at2157"/>
<dbReference type="InterPro" id="IPR012033">
    <property type="entry name" value="UCP006600"/>
</dbReference>
<dbReference type="PATRIC" id="fig|294671.3.peg.1166"/>
<evidence type="ECO:0000313" key="1">
    <source>
        <dbReference type="EMBL" id="AMK15672.1"/>
    </source>
</evidence>
<proteinExistence type="predicted"/>
<dbReference type="EMBL" id="FOTL01000003">
    <property type="protein sequence ID" value="SFL23401.1"/>
    <property type="molecule type" value="Genomic_DNA"/>
</dbReference>
<dbReference type="GeneID" id="28489418"/>
<reference evidence="2" key="4">
    <citation type="submission" date="2016-10" db="EMBL/GenBank/DDBJ databases">
        <authorList>
            <person name="de Groot N.N."/>
        </authorList>
    </citation>
    <scope>NUCLEOTIDE SEQUENCE [LARGE SCALE GENOMIC DNA]</scope>
    <source>
        <strain evidence="2">DSM 16632</strain>
    </source>
</reference>
<evidence type="ECO:0000313" key="2">
    <source>
        <dbReference type="EMBL" id="SFL23401.1"/>
    </source>
</evidence>